<name>A0AAU8AYH6_9VIRU</name>
<accession>A0AAU8AYH6</accession>
<organism evidence="1">
    <name type="scientific">Dulem virus 225</name>
    <dbReference type="NCBI Taxonomy" id="3145702"/>
    <lineage>
        <taxon>Viruses</taxon>
        <taxon>Monodnaviria</taxon>
        <taxon>Sangervirae</taxon>
        <taxon>Phixviricota</taxon>
        <taxon>Malgrandaviricetes</taxon>
        <taxon>Petitvirales</taxon>
        <taxon>Microviridae</taxon>
        <taxon>Microvirus</taxon>
    </lineage>
</organism>
<dbReference type="EMBL" id="PP511490">
    <property type="protein sequence ID" value="XCD04659.1"/>
    <property type="molecule type" value="Genomic_DNA"/>
</dbReference>
<proteinExistence type="predicted"/>
<evidence type="ECO:0000313" key="1">
    <source>
        <dbReference type="EMBL" id="XCD04659.1"/>
    </source>
</evidence>
<reference evidence="1" key="1">
    <citation type="submission" date="2024-03" db="EMBL/GenBank/DDBJ databases">
        <title>Diverse circular DNA viruses in blood, oral, and fecal samples of captive lemurs.</title>
        <authorList>
            <person name="Paietta E.N."/>
            <person name="Kraberger S."/>
            <person name="Lund M.C."/>
            <person name="Custer J.M."/>
            <person name="Vargas K.M."/>
            <person name="Ehmke E.E."/>
            <person name="Yoder A.D."/>
            <person name="Varsani A."/>
        </authorList>
    </citation>
    <scope>NUCLEOTIDE SEQUENCE</scope>
    <source>
        <strain evidence="1">Duke_24FF_956</strain>
    </source>
</reference>
<sequence>MKQLIFRIIPGAPGVYDCVSGHIVDGQFVSSNFEELPADILSYIQVDTLLGTAAYVEKRRFSGLCAALFACGSEITLYPNFVVFDIPSNESKEEKGAQ</sequence>
<protein>
    <submittedName>
        <fullName evidence="1">Uncharacterized protein</fullName>
    </submittedName>
</protein>